<protein>
    <submittedName>
        <fullName evidence="2">Uncharacterized protein</fullName>
    </submittedName>
</protein>
<feature type="region of interest" description="Disordered" evidence="1">
    <location>
        <begin position="30"/>
        <end position="60"/>
    </location>
</feature>
<keyword evidence="3" id="KW-1185">Reference proteome</keyword>
<feature type="compositionally biased region" description="Pro residues" evidence="1">
    <location>
        <begin position="34"/>
        <end position="46"/>
    </location>
</feature>
<evidence type="ECO:0000313" key="2">
    <source>
        <dbReference type="EMBL" id="MDQ0995756.1"/>
    </source>
</evidence>
<organism evidence="2 3">
    <name type="scientific">Phyllobacterium ifriqiyense</name>
    <dbReference type="NCBI Taxonomy" id="314238"/>
    <lineage>
        <taxon>Bacteria</taxon>
        <taxon>Pseudomonadati</taxon>
        <taxon>Pseudomonadota</taxon>
        <taxon>Alphaproteobacteria</taxon>
        <taxon>Hyphomicrobiales</taxon>
        <taxon>Phyllobacteriaceae</taxon>
        <taxon>Phyllobacterium</taxon>
    </lineage>
</organism>
<dbReference type="EMBL" id="JAUSZT010000002">
    <property type="protein sequence ID" value="MDQ0995756.1"/>
    <property type="molecule type" value="Genomic_DNA"/>
</dbReference>
<accession>A0ABU0S551</accession>
<evidence type="ECO:0000256" key="1">
    <source>
        <dbReference type="SAM" id="MobiDB-lite"/>
    </source>
</evidence>
<gene>
    <name evidence="2" type="ORF">QFZ34_000933</name>
</gene>
<reference evidence="2 3" key="1">
    <citation type="submission" date="2023-07" db="EMBL/GenBank/DDBJ databases">
        <title>Comparative genomics of wheat-associated soil bacteria to identify genetic determinants of phenazine resistance.</title>
        <authorList>
            <person name="Mouncey N."/>
        </authorList>
    </citation>
    <scope>NUCLEOTIDE SEQUENCE [LARGE SCALE GENOMIC DNA]</scope>
    <source>
        <strain evidence="2 3">W4I11</strain>
    </source>
</reference>
<dbReference type="Proteomes" id="UP001237780">
    <property type="component" value="Unassembled WGS sequence"/>
</dbReference>
<proteinExistence type="predicted"/>
<sequence>MSFGANNIFQRWRAQPANVDNKFDTALTQSAKAAPPPATPPKPPVAPHGWNEGPAGISQHRTEPGLWPFRIYDKAGIDPTDNKALHDQLVATPQLDPKAFGNRPAAPADADKALENCDTINVLSPERLALLEEQRTALATVSDSSKTQVERDGAKDDLIVAIGNEIELATVGQGVPKLGTDKNGDKKVDVNEASDVTKPILERAPNDPVFVDAFNQAKELKESAWKADGRTDDQIGVIAKAGDAKDYDKVTSETKTQLVDLALAAGPTEAQQITALSNRADIYMNFSAGDPEKYQAALQTGAEQAIKEIRVDRKVGELTNAFGKGDLGGAQAFMAKLREQTGTKDTLPGSGSLLASDPRVMSMLDKSIDAIAGAGPRDGDMKAKTQAVVDLAEASQNILYNDGDKPGKGKDFVDHVAKYVIDKMRTELPGDHLNVFSQNKFFSIASREDLQGRGTSLLSATSAYTAVEADKQKDKTISLEDYDNSFQGINSNAQWATRRSIENFGSAAKSLNEEINTKYNELYHGLSGWGSNVKADNGIPPEAQLAEDMKAIDNMSPENKKKSEELVDLGETKQKQWEIQDSIELGVKLYSNDNKKVDGQDTEAPIPMLFGTGIMMTKSKSTKEALADLPERPKEMTTTEQKTPGTVWVQRATRALATEAITQTLKGRVGDITAAMGENRFQEILKGNTLPTMAEAQAILKADKLRPADAAFLKDVKSILGESKVHDIVSGKVVPTDEERRQIASVQRLDHGFGRVTRFSSGLSAGLFGKNIDGLTGTPDDLVYYVPHTIMMLTAAQTALNPNAKSILSTPSATGNPPDVAEINGHVNNDPTLDSKQKERWNKTSHMLTRAGGVDTLYVAADMTNMILNTVGTDSVKQDTVKAWGYGIATVSDAMFAVAASTGKVTTGAAEAALVKESGAARLMTRLGFLRVTGVAAVLQVAGAGIVGGRGAYNAAHTYDKADADAIQVLYGVNDRKTAEMLAEHNDLLDEGLMGILQTVLPGDKYLMGGDEGTRSANNVLTGTYADLDYNRARLGKLFNSWTPEEAREVSETIRNMTTNDDHKLKDTQDDLQYLQLPFDPAKADLAKYPNIKYDAQEKRYEDSQTSMYWDGNKWWAPPKKVDPNAPMTYHILWYDPAAGHTMRNDGFAREVKPDSTEGLKAWLKNKGYLD</sequence>
<comment type="caution">
    <text evidence="2">The sequence shown here is derived from an EMBL/GenBank/DDBJ whole genome shotgun (WGS) entry which is preliminary data.</text>
</comment>
<dbReference type="RefSeq" id="WP_307277479.1">
    <property type="nucleotide sequence ID" value="NZ_JAUSZT010000002.1"/>
</dbReference>
<evidence type="ECO:0000313" key="3">
    <source>
        <dbReference type="Proteomes" id="UP001237780"/>
    </source>
</evidence>
<name>A0ABU0S551_9HYPH</name>